<dbReference type="EnsemblMetazoa" id="CapteT222798">
    <property type="protein sequence ID" value="CapteP222798"/>
    <property type="gene ID" value="CapteG222798"/>
</dbReference>
<dbReference type="InterPro" id="IPR036691">
    <property type="entry name" value="Endo/exonu/phosph_ase_sf"/>
</dbReference>
<sequence length="370" mass="43163">MLRQERARDLEERERMYEWEKYHASMLRQKVERDLEEVEMKGNGWKNDTSYLMFKERLKRDMGLRDLIVEWRRWRNHYFAKKCACNCWSSCTLCEDMLAKICLLEFLMNQSIPSIARTVEEEVNHLGSEDVDVDQDTRRREFGFGEFNSGHLQEDSRCRDKQTVLTPQYFRHRDCCTAAVQGSNVGIAFVFFRPALSVRNWPASGHHSNVCWALHLVAVYRPPPSNKNRATFSAFITEFGTYLEEIVISPGHLLITGDFNIHVDDSSNRDASEFMQCLNSLWLVQHVKCKTHTSGHTLDLVITRTIDSLLPAVKVCEGSSLDDLTEPYFNTPRRLLDQHAPEKMRRIPICPEPEWYSLDIRGANVVYMDE</sequence>
<reference evidence="4" key="1">
    <citation type="submission" date="2012-12" db="EMBL/GenBank/DDBJ databases">
        <authorList>
            <person name="Hellsten U."/>
            <person name="Grimwood J."/>
            <person name="Chapman J.A."/>
            <person name="Shapiro H."/>
            <person name="Aerts A."/>
            <person name="Otillar R.P."/>
            <person name="Terry A.Y."/>
            <person name="Boore J.L."/>
            <person name="Simakov O."/>
            <person name="Marletaz F."/>
            <person name="Cho S.-J."/>
            <person name="Edsinger-Gonzales E."/>
            <person name="Havlak P."/>
            <person name="Kuo D.-H."/>
            <person name="Larsson T."/>
            <person name="Lv J."/>
            <person name="Arendt D."/>
            <person name="Savage R."/>
            <person name="Osoegawa K."/>
            <person name="de Jong P."/>
            <person name="Lindberg D.R."/>
            <person name="Seaver E.C."/>
            <person name="Weisblat D.A."/>
            <person name="Putnam N.H."/>
            <person name="Grigoriev I.V."/>
            <person name="Rokhsar D.S."/>
        </authorList>
    </citation>
    <scope>NUCLEOTIDE SEQUENCE</scope>
    <source>
        <strain evidence="4">I ESC-2004</strain>
    </source>
</reference>
<dbReference type="Pfam" id="PF14529">
    <property type="entry name" value="Exo_endo_phos_2"/>
    <property type="match status" value="1"/>
</dbReference>
<dbReference type="PANTHER" id="PTHR46670">
    <property type="entry name" value="ENDO/EXONUCLEASE/PHOSPHATASE DOMAIN-CONTAINING PROTEIN"/>
    <property type="match status" value="1"/>
</dbReference>
<protein>
    <recommendedName>
        <fullName evidence="1">Endonuclease/exonuclease/phosphatase domain-containing protein</fullName>
    </recommendedName>
</protein>
<gene>
    <name evidence="2" type="ORF">CAPTEDRAFT_222798</name>
</gene>
<dbReference type="InterPro" id="IPR005135">
    <property type="entry name" value="Endo/exonuclease/phosphatase"/>
</dbReference>
<evidence type="ECO:0000313" key="3">
    <source>
        <dbReference type="EnsemblMetazoa" id="CapteP222798"/>
    </source>
</evidence>
<dbReference type="STRING" id="283909.R7T9V3"/>
<dbReference type="OrthoDB" id="10072198at2759"/>
<dbReference type="HOGENOM" id="CLU_748527_0_0_1"/>
<proteinExistence type="predicted"/>
<feature type="domain" description="Endonuclease/exonuclease/phosphatase" evidence="1">
    <location>
        <begin position="215"/>
        <end position="304"/>
    </location>
</feature>
<dbReference type="EMBL" id="KB312167">
    <property type="protein sequence ID" value="ELT87784.1"/>
    <property type="molecule type" value="Genomic_DNA"/>
</dbReference>
<reference evidence="3" key="3">
    <citation type="submission" date="2015-06" db="UniProtKB">
        <authorList>
            <consortium name="EnsemblMetazoa"/>
        </authorList>
    </citation>
    <scope>IDENTIFICATION</scope>
</reference>
<dbReference type="Gene3D" id="3.60.10.10">
    <property type="entry name" value="Endonuclease/exonuclease/phosphatase"/>
    <property type="match status" value="1"/>
</dbReference>
<evidence type="ECO:0000313" key="2">
    <source>
        <dbReference type="EMBL" id="ELT87784.1"/>
    </source>
</evidence>
<reference evidence="2 4" key="2">
    <citation type="journal article" date="2013" name="Nature">
        <title>Insights into bilaterian evolution from three spiralian genomes.</title>
        <authorList>
            <person name="Simakov O."/>
            <person name="Marletaz F."/>
            <person name="Cho S.J."/>
            <person name="Edsinger-Gonzales E."/>
            <person name="Havlak P."/>
            <person name="Hellsten U."/>
            <person name="Kuo D.H."/>
            <person name="Larsson T."/>
            <person name="Lv J."/>
            <person name="Arendt D."/>
            <person name="Savage R."/>
            <person name="Osoegawa K."/>
            <person name="de Jong P."/>
            <person name="Grimwood J."/>
            <person name="Chapman J.A."/>
            <person name="Shapiro H."/>
            <person name="Aerts A."/>
            <person name="Otillar R.P."/>
            <person name="Terry A.Y."/>
            <person name="Boore J.L."/>
            <person name="Grigoriev I.V."/>
            <person name="Lindberg D.R."/>
            <person name="Seaver E.C."/>
            <person name="Weisblat D.A."/>
            <person name="Putnam N.H."/>
            <person name="Rokhsar D.S."/>
        </authorList>
    </citation>
    <scope>NUCLEOTIDE SEQUENCE</scope>
    <source>
        <strain evidence="2 4">I ESC-2004</strain>
    </source>
</reference>
<evidence type="ECO:0000259" key="1">
    <source>
        <dbReference type="Pfam" id="PF14529"/>
    </source>
</evidence>
<accession>R7T9V3</accession>
<name>R7T9V3_CAPTE</name>
<keyword evidence="4" id="KW-1185">Reference proteome</keyword>
<organism evidence="2">
    <name type="scientific">Capitella teleta</name>
    <name type="common">Polychaete worm</name>
    <dbReference type="NCBI Taxonomy" id="283909"/>
    <lineage>
        <taxon>Eukaryota</taxon>
        <taxon>Metazoa</taxon>
        <taxon>Spiralia</taxon>
        <taxon>Lophotrochozoa</taxon>
        <taxon>Annelida</taxon>
        <taxon>Polychaeta</taxon>
        <taxon>Sedentaria</taxon>
        <taxon>Scolecida</taxon>
        <taxon>Capitellidae</taxon>
        <taxon>Capitella</taxon>
    </lineage>
</organism>
<dbReference type="GO" id="GO:0003824">
    <property type="term" value="F:catalytic activity"/>
    <property type="evidence" value="ECO:0007669"/>
    <property type="project" value="InterPro"/>
</dbReference>
<dbReference type="PANTHER" id="PTHR46670:SF3">
    <property type="entry name" value="ENDONUCLEASE_EXONUCLEASE_PHOSPHATASE DOMAIN-CONTAINING PROTEIN"/>
    <property type="match status" value="1"/>
</dbReference>
<dbReference type="Proteomes" id="UP000014760">
    <property type="component" value="Unassembled WGS sequence"/>
</dbReference>
<evidence type="ECO:0000313" key="4">
    <source>
        <dbReference type="Proteomes" id="UP000014760"/>
    </source>
</evidence>
<dbReference type="EMBL" id="AMQN01033990">
    <property type="status" value="NOT_ANNOTATED_CDS"/>
    <property type="molecule type" value="Genomic_DNA"/>
</dbReference>
<dbReference type="AlphaFoldDB" id="R7T9V3"/>
<dbReference type="SUPFAM" id="SSF56219">
    <property type="entry name" value="DNase I-like"/>
    <property type="match status" value="1"/>
</dbReference>